<feature type="compositionally biased region" description="Basic and acidic residues" evidence="2">
    <location>
        <begin position="474"/>
        <end position="485"/>
    </location>
</feature>
<evidence type="ECO:0000256" key="2">
    <source>
        <dbReference type="SAM" id="MobiDB-lite"/>
    </source>
</evidence>
<keyword evidence="1" id="KW-0175">Coiled coil</keyword>
<feature type="compositionally biased region" description="Low complexity" evidence="2">
    <location>
        <begin position="335"/>
        <end position="344"/>
    </location>
</feature>
<reference evidence="4 5" key="1">
    <citation type="submission" date="2020-08" db="EMBL/GenBank/DDBJ databases">
        <title>Genome Sequencing of Nocardia wallacei strain FMUON74 and assembly.</title>
        <authorList>
            <person name="Toyokawa M."/>
            <person name="Uesaka K."/>
        </authorList>
    </citation>
    <scope>NUCLEOTIDE SEQUENCE [LARGE SCALE GENOMIC DNA]</scope>
    <source>
        <strain evidence="4 5">FMUON74</strain>
    </source>
</reference>
<gene>
    <name evidence="4" type="ORF">NWFMUON74_47590</name>
</gene>
<dbReference type="EMBL" id="AP023396">
    <property type="protein sequence ID" value="BCK56987.1"/>
    <property type="molecule type" value="Genomic_DNA"/>
</dbReference>
<dbReference type="AlphaFoldDB" id="A0A7G1KP56"/>
<dbReference type="SUPFAM" id="SSF54001">
    <property type="entry name" value="Cysteine proteinases"/>
    <property type="match status" value="1"/>
</dbReference>
<organism evidence="4 5">
    <name type="scientific">Nocardia wallacei</name>
    <dbReference type="NCBI Taxonomy" id="480035"/>
    <lineage>
        <taxon>Bacteria</taxon>
        <taxon>Bacillati</taxon>
        <taxon>Actinomycetota</taxon>
        <taxon>Actinomycetes</taxon>
        <taxon>Mycobacteriales</taxon>
        <taxon>Nocardiaceae</taxon>
        <taxon>Nocardia</taxon>
    </lineage>
</organism>
<feature type="compositionally biased region" description="Basic and acidic residues" evidence="2">
    <location>
        <begin position="523"/>
        <end position="532"/>
    </location>
</feature>
<keyword evidence="5" id="KW-1185">Reference proteome</keyword>
<feature type="compositionally biased region" description="Basic and acidic residues" evidence="2">
    <location>
        <begin position="404"/>
        <end position="438"/>
    </location>
</feature>
<feature type="compositionally biased region" description="Basic and acidic residues" evidence="2">
    <location>
        <begin position="450"/>
        <end position="465"/>
    </location>
</feature>
<proteinExistence type="predicted"/>
<accession>A0A7G1KP56</accession>
<dbReference type="InterPro" id="IPR037084">
    <property type="entry name" value="Transglut_prok_sf"/>
</dbReference>
<dbReference type="Proteomes" id="UP000516173">
    <property type="component" value="Chromosome"/>
</dbReference>
<feature type="compositionally biased region" description="Basic and acidic residues" evidence="2">
    <location>
        <begin position="539"/>
        <end position="628"/>
    </location>
</feature>
<evidence type="ECO:0000313" key="4">
    <source>
        <dbReference type="EMBL" id="BCK56987.1"/>
    </source>
</evidence>
<sequence length="1178" mass="126404">MTLEIPKEIPPWVIAAVAGPWPEGDEDALRRLGAAWKEIGDAITRVSQLAGEARNRALAAIEGLTGEALEKHGLDLDGDLKHVAAACYGLSEQCMQDALATEYSKYVIIGSLVALVIQLGVDAFVPGVGQVHGAAATAATRLTVRAAFRELITRLGTEGARAAAARMVRAIAFKGVTLGAVQGGAIPLAAQAVQMTGPGHYRKEFDWKDIGLGVVSGAAAGAAGEFVGVRAMTGLERRFAGNATSAARNRLQQTGIRFAGAAAGGAAGAVAGVASVVPFTGQLDMGWDHLLPGMVGGVLGSMPHALRGPAGPAVGAPVRDGSGPPAGDGPGAGDRTGASPNGDDGPPPSAPSGDEGRGSEGGRDDGASGGRHDDSADPATRSSDEESPSGAARSEGEPPPEAVVRPENEADPASEARPESAARPESEPQPDARADDGPRPQPNEDAEGSGGRRTEAEPGTSREENDTATPVPGGRDEDVPTRSSDEAQPETSARPENESGPGSEVRPDSAARPENEPAPATEARPENMARPEDEGEPVGEARPEAVARPENEGESVGEARPEAVARPENEAVPEGEARPETVARPEGEPRPETEVRPEDGARSRPREEGEEPGGRRTDEESRTPRDESGTETPVPVRGDETTPPRGRDGERTPPHARDREATARGRDGERTPPRGRDSETAPPRGRDSETAPPRGDEGEVTAPRGREAEAAAARRGLDETTRDADEATAPREVDDTAVPRETDEAARRRVEEEAARHEEEAARRRAEEEEAARREEEEAARREEEEDPPTVPTRRTRLGDEEAARMAAGEEPGALRVEGDWSDREFVPDLAGRGTDTYSKDQVIEMWENKIGRRMTPSEIATLELGCVGITSTVAGHPLHPPNNLVFSDPATYRPQFDAERVLVPLDRANSDLNNAKMSLLDAQDRLREINMAHSYDASVPEVIEARRVVREWTKYVDQLRQVAREELMKIGDEVNRLQEQRAMAQLEHSMATKDMVLGYKRAFEDILERQPATREEFLQMVAEDPQLSGLRDVGRFLPSGKPSEWDIVVFAKHFYSGQEHVRDPAGNPLYEPRTGWPIARPTDPNPDMFAPDPETGQVDMSGDLCCAKGPGMGNFDFGLYLEDIDAWMNANHMEYRDPAQRQADPMKAFVQTDIRFHNYGGYYDSAVMGLVFRRIVP</sequence>
<dbReference type="InterPro" id="IPR057746">
    <property type="entry name" value="CpnT-like_N"/>
</dbReference>
<dbReference type="RefSeq" id="WP_280374007.1">
    <property type="nucleotide sequence ID" value="NZ_JARWPS010000376.1"/>
</dbReference>
<dbReference type="Pfam" id="PF25547">
    <property type="entry name" value="WXG100_2"/>
    <property type="match status" value="1"/>
</dbReference>
<feature type="compositionally biased region" description="Basic and acidic residues" evidence="2">
    <location>
        <begin position="637"/>
        <end position="697"/>
    </location>
</feature>
<feature type="coiled-coil region" evidence="1">
    <location>
        <begin position="961"/>
        <end position="988"/>
    </location>
</feature>
<feature type="compositionally biased region" description="Basic and acidic residues" evidence="2">
    <location>
        <begin position="715"/>
        <end position="783"/>
    </location>
</feature>
<evidence type="ECO:0000259" key="3">
    <source>
        <dbReference type="Pfam" id="PF25547"/>
    </source>
</evidence>
<feature type="compositionally biased region" description="Gly residues" evidence="2">
    <location>
        <begin position="324"/>
        <end position="334"/>
    </location>
</feature>
<feature type="domain" description="Outer membrane channel protein CpnT-like N-terminal" evidence="3">
    <location>
        <begin position="7"/>
        <end position="141"/>
    </location>
</feature>
<feature type="compositionally biased region" description="Basic and acidic residues" evidence="2">
    <location>
        <begin position="354"/>
        <end position="375"/>
    </location>
</feature>
<evidence type="ECO:0000256" key="1">
    <source>
        <dbReference type="SAM" id="Coils"/>
    </source>
</evidence>
<dbReference type="InterPro" id="IPR038765">
    <property type="entry name" value="Papain-like_cys_pep_sf"/>
</dbReference>
<dbReference type="Gene3D" id="3.90.1360.10">
    <property type="entry name" value="Protein-glutamine gamma-glutamyltransferase"/>
    <property type="match status" value="1"/>
</dbReference>
<feature type="region of interest" description="Disordered" evidence="2">
    <location>
        <begin position="310"/>
        <end position="812"/>
    </location>
</feature>
<protein>
    <recommendedName>
        <fullName evidence="3">Outer membrane channel protein CpnT-like N-terminal domain-containing protein</fullName>
    </recommendedName>
</protein>
<feature type="compositionally biased region" description="Basic and acidic residues" evidence="2">
    <location>
        <begin position="505"/>
        <end position="515"/>
    </location>
</feature>
<name>A0A7G1KP56_9NOCA</name>
<dbReference type="KEGG" id="nwl:NWFMUON74_47590"/>
<dbReference type="GO" id="GO:0003810">
    <property type="term" value="F:protein-glutamine gamma-glutamyltransferase activity"/>
    <property type="evidence" value="ECO:0007669"/>
    <property type="project" value="InterPro"/>
</dbReference>
<evidence type="ECO:0000313" key="5">
    <source>
        <dbReference type="Proteomes" id="UP000516173"/>
    </source>
</evidence>